<name>A0ABN3Q5H6_9ACTN</name>
<dbReference type="InterPro" id="IPR038576">
    <property type="entry name" value="Methyltransf_Zn-bd_dom_put_sf"/>
</dbReference>
<dbReference type="Pfam" id="PF08421">
    <property type="entry name" value="Methyltransf_13"/>
    <property type="match status" value="1"/>
</dbReference>
<proteinExistence type="predicted"/>
<evidence type="ECO:0000259" key="1">
    <source>
        <dbReference type="Pfam" id="PF08421"/>
    </source>
</evidence>
<dbReference type="SUPFAM" id="SSF53335">
    <property type="entry name" value="S-adenosyl-L-methionine-dependent methyltransferases"/>
    <property type="match status" value="1"/>
</dbReference>
<dbReference type="PANTHER" id="PTHR43861">
    <property type="entry name" value="TRANS-ACONITATE 2-METHYLTRANSFERASE-RELATED"/>
    <property type="match status" value="1"/>
</dbReference>
<gene>
    <name evidence="3" type="ORF">GCM10010411_60970</name>
</gene>
<comment type="caution">
    <text evidence="3">The sequence shown here is derived from an EMBL/GenBank/DDBJ whole genome shotgun (WGS) entry which is preliminary data.</text>
</comment>
<dbReference type="RefSeq" id="WP_344545920.1">
    <property type="nucleotide sequence ID" value="NZ_BAAATD010000009.1"/>
</dbReference>
<dbReference type="Gene3D" id="6.20.50.110">
    <property type="entry name" value="Methyltransferase, zinc-binding domain"/>
    <property type="match status" value="1"/>
</dbReference>
<organism evidence="3 4">
    <name type="scientific">Actinomadura fulvescens</name>
    <dbReference type="NCBI Taxonomy" id="46160"/>
    <lineage>
        <taxon>Bacteria</taxon>
        <taxon>Bacillati</taxon>
        <taxon>Actinomycetota</taxon>
        <taxon>Actinomycetes</taxon>
        <taxon>Streptosporangiales</taxon>
        <taxon>Thermomonosporaceae</taxon>
        <taxon>Actinomadura</taxon>
    </lineage>
</organism>
<dbReference type="Pfam" id="PF13489">
    <property type="entry name" value="Methyltransf_23"/>
    <property type="match status" value="1"/>
</dbReference>
<dbReference type="GO" id="GO:0032259">
    <property type="term" value="P:methylation"/>
    <property type="evidence" value="ECO:0007669"/>
    <property type="project" value="UniProtKB-KW"/>
</dbReference>
<dbReference type="Pfam" id="PF08484">
    <property type="entry name" value="Methyltransf_14"/>
    <property type="match status" value="1"/>
</dbReference>
<accession>A0ABN3Q5H6</accession>
<dbReference type="GO" id="GO:0008168">
    <property type="term" value="F:methyltransferase activity"/>
    <property type="evidence" value="ECO:0007669"/>
    <property type="project" value="UniProtKB-KW"/>
</dbReference>
<dbReference type="InterPro" id="IPR013691">
    <property type="entry name" value="MeTrfase_14"/>
</dbReference>
<keyword evidence="4" id="KW-1185">Reference proteome</keyword>
<dbReference type="Gene3D" id="3.40.50.150">
    <property type="entry name" value="Vaccinia Virus protein VP39"/>
    <property type="match status" value="1"/>
</dbReference>
<dbReference type="Gene3D" id="3.40.50.720">
    <property type="entry name" value="NAD(P)-binding Rossmann-like Domain"/>
    <property type="match status" value="1"/>
</dbReference>
<dbReference type="PANTHER" id="PTHR43861:SF5">
    <property type="entry name" value="BLL5978 PROTEIN"/>
    <property type="match status" value="1"/>
</dbReference>
<evidence type="ECO:0000313" key="3">
    <source>
        <dbReference type="EMBL" id="GAA2617514.1"/>
    </source>
</evidence>
<dbReference type="InterPro" id="IPR029063">
    <property type="entry name" value="SAM-dependent_MTases_sf"/>
</dbReference>
<feature type="domain" description="Methyltransferase putative zinc binding" evidence="1">
    <location>
        <begin position="14"/>
        <end position="75"/>
    </location>
</feature>
<dbReference type="EMBL" id="BAAATD010000009">
    <property type="protein sequence ID" value="GAA2617514.1"/>
    <property type="molecule type" value="Genomic_DNA"/>
</dbReference>
<reference evidence="3 4" key="1">
    <citation type="journal article" date="2019" name="Int. J. Syst. Evol. Microbiol.">
        <title>The Global Catalogue of Microorganisms (GCM) 10K type strain sequencing project: providing services to taxonomists for standard genome sequencing and annotation.</title>
        <authorList>
            <consortium name="The Broad Institute Genomics Platform"/>
            <consortium name="The Broad Institute Genome Sequencing Center for Infectious Disease"/>
            <person name="Wu L."/>
            <person name="Ma J."/>
        </authorList>
    </citation>
    <scope>NUCLEOTIDE SEQUENCE [LARGE SCALE GENOMIC DNA]</scope>
    <source>
        <strain evidence="3 4">JCM 6833</strain>
    </source>
</reference>
<dbReference type="Proteomes" id="UP001501509">
    <property type="component" value="Unassembled WGS sequence"/>
</dbReference>
<evidence type="ECO:0000313" key="4">
    <source>
        <dbReference type="Proteomes" id="UP001501509"/>
    </source>
</evidence>
<keyword evidence="3" id="KW-0808">Transferase</keyword>
<dbReference type="Gene3D" id="6.10.250.3100">
    <property type="match status" value="1"/>
</dbReference>
<evidence type="ECO:0000259" key="2">
    <source>
        <dbReference type="Pfam" id="PF08484"/>
    </source>
</evidence>
<feature type="domain" description="C-methyltransferase" evidence="2">
    <location>
        <begin position="255"/>
        <end position="412"/>
    </location>
</feature>
<protein>
    <submittedName>
        <fullName evidence="3">Class I SAM-dependent methyltransferase</fullName>
    </submittedName>
</protein>
<dbReference type="InterPro" id="IPR013630">
    <property type="entry name" value="Methyltransf_Zn-bd_dom_put"/>
</dbReference>
<keyword evidence="3" id="KW-0489">Methyltransferase</keyword>
<sequence>MGASGGSVREVADCRVCGGTDWQEVVSFGPVPLANGFLDPADSYDGEPFYPLGVISCRSCRLLSVTHIVDPEILYRDYPYVTSDSDTITRHMRWVADTCRERFGLPPGSLVVEVGSNTGSQLIAFQDAGMRALGVDPARNLASVAAERGVETLPDFFSAGTASAITRSHGRARLVLARHVFAHIDHVAGVVQGVRGLLSREGVFAVEIPYLLDLFEQNAFDTIYHEHLSYFSVGTLVSLFERHGMRLFDVERLAVHGGSILVFVQRDDGPWPVRPAVGELLELERLAGLDGDAVYRDFALNVDRVRDELPALVRRLTAEGKRIAGYGASAKGNTILNVCGFKPGELEFCSDTTPLKQGKVLPGTHVPVRSPEYAKAHTPDCYLLLAWNYSDEILRKEADFLRDGGRFIRPIPKPVVVSADAL</sequence>